<evidence type="ECO:0008006" key="5">
    <source>
        <dbReference type="Google" id="ProtNLM"/>
    </source>
</evidence>
<dbReference type="InterPro" id="IPR036734">
    <property type="entry name" value="Neur_chan_lig-bd_sf"/>
</dbReference>
<dbReference type="InterPro" id="IPR036719">
    <property type="entry name" value="Neuro-gated_channel_TM_sf"/>
</dbReference>
<dbReference type="GO" id="GO:0005230">
    <property type="term" value="F:extracellular ligand-gated monoatomic ion channel activity"/>
    <property type="evidence" value="ECO:0007669"/>
    <property type="project" value="InterPro"/>
</dbReference>
<dbReference type="AlphaFoldDB" id="A0A8J6NVL6"/>
<feature type="transmembrane region" description="Helical" evidence="2">
    <location>
        <begin position="312"/>
        <end position="332"/>
    </location>
</feature>
<dbReference type="Proteomes" id="UP000605201">
    <property type="component" value="Unassembled WGS sequence"/>
</dbReference>
<dbReference type="GO" id="GO:0016020">
    <property type="term" value="C:membrane"/>
    <property type="evidence" value="ECO:0007669"/>
    <property type="project" value="UniProtKB-SubCell"/>
</dbReference>
<evidence type="ECO:0000256" key="2">
    <source>
        <dbReference type="SAM" id="Phobius"/>
    </source>
</evidence>
<organism evidence="3 4">
    <name type="scientific">Candidatus Desulfatibia vada</name>
    <dbReference type="NCBI Taxonomy" id="2841696"/>
    <lineage>
        <taxon>Bacteria</taxon>
        <taxon>Pseudomonadati</taxon>
        <taxon>Thermodesulfobacteriota</taxon>
        <taxon>Desulfobacteria</taxon>
        <taxon>Desulfobacterales</taxon>
        <taxon>Desulfobacterales incertae sedis</taxon>
        <taxon>Candidatus Desulfatibia</taxon>
    </lineage>
</organism>
<dbReference type="EMBL" id="JACNIG010000396">
    <property type="protein sequence ID" value="MBC8434174.1"/>
    <property type="molecule type" value="Genomic_DNA"/>
</dbReference>
<feature type="transmembrane region" description="Helical" evidence="2">
    <location>
        <begin position="247"/>
        <end position="268"/>
    </location>
</feature>
<reference evidence="3 4" key="1">
    <citation type="submission" date="2020-08" db="EMBL/GenBank/DDBJ databases">
        <title>Bridging the membrane lipid divide: bacteria of the FCB group superphylum have the potential to synthesize archaeal ether lipids.</title>
        <authorList>
            <person name="Villanueva L."/>
            <person name="Von Meijenfeldt F.A.B."/>
            <person name="Westbye A.B."/>
            <person name="Yadav S."/>
            <person name="Hopmans E.C."/>
            <person name="Dutilh B.E."/>
            <person name="Sinninghe Damste J.S."/>
        </authorList>
    </citation>
    <scope>NUCLEOTIDE SEQUENCE [LARGE SCALE GENOMIC DNA]</scope>
    <source>
        <strain evidence="3">NIOZ-UU17</strain>
    </source>
</reference>
<dbReference type="GO" id="GO:0004888">
    <property type="term" value="F:transmembrane signaling receptor activity"/>
    <property type="evidence" value="ECO:0007669"/>
    <property type="project" value="InterPro"/>
</dbReference>
<dbReference type="Gene3D" id="1.20.58.390">
    <property type="entry name" value="Neurotransmitter-gated ion-channel transmembrane domain"/>
    <property type="match status" value="1"/>
</dbReference>
<protein>
    <recommendedName>
        <fullName evidence="5">Neurotransmitter-gated ion-channel ligand-binding domain-containing protein</fullName>
    </recommendedName>
</protein>
<dbReference type="PANTHER" id="PTHR18945">
    <property type="entry name" value="NEUROTRANSMITTER GATED ION CHANNEL"/>
    <property type="match status" value="1"/>
</dbReference>
<sequence length="381" mass="43529">MKPFLYSVLVIVPLLLPFFAIIFSQGLKDKEHTDFTVVSNWESEKTAFTRFYPRKLFSVGIYIDDISGINFADRSFDSKFVFWAKNFFERSANDRSQLGKDPFNIINAADLDIRWRAASYVKNDPDSDNSRNLDDPFVSYISYNVKGKLAQEFYLEHYPFDEHKLKIILEPAYQTAEDMMLWVDPNSLVAGHIDLGEFKITSFTGRSTLHTKRSDFSDPVLITKGAIWNISPRVTFSVNIKRNPFSVLIKTIVPLLILLLMAYSNFFVDPQLFDAKNAMAVTGFLAAAALHWTSGGELGNIGYLTAIDEFFLFSYALFFLVAIESVVSYNRFQSASRADISHLNEEKRVSGKTSFFLPLLKILFPVFLASSWYFVILSHLK</sequence>
<keyword evidence="2" id="KW-1133">Transmembrane helix</keyword>
<keyword evidence="2" id="KW-0812">Transmembrane</keyword>
<comment type="caution">
    <text evidence="3">The sequence shown here is derived from an EMBL/GenBank/DDBJ whole genome shotgun (WGS) entry which is preliminary data.</text>
</comment>
<gene>
    <name evidence="3" type="ORF">H8D96_19880</name>
</gene>
<name>A0A8J6NVL6_9BACT</name>
<accession>A0A8J6NVL6</accession>
<dbReference type="Gene3D" id="2.70.170.10">
    <property type="entry name" value="Neurotransmitter-gated ion-channel ligand-binding domain"/>
    <property type="match status" value="1"/>
</dbReference>
<dbReference type="SUPFAM" id="SSF90112">
    <property type="entry name" value="Neurotransmitter-gated ion-channel transmembrane pore"/>
    <property type="match status" value="1"/>
</dbReference>
<feature type="transmembrane region" description="Helical" evidence="2">
    <location>
        <begin position="353"/>
        <end position="375"/>
    </location>
</feature>
<dbReference type="InterPro" id="IPR006201">
    <property type="entry name" value="Neur_channel"/>
</dbReference>
<evidence type="ECO:0000313" key="3">
    <source>
        <dbReference type="EMBL" id="MBC8434174.1"/>
    </source>
</evidence>
<evidence type="ECO:0000256" key="1">
    <source>
        <dbReference type="ARBA" id="ARBA00004141"/>
    </source>
</evidence>
<evidence type="ECO:0000313" key="4">
    <source>
        <dbReference type="Proteomes" id="UP000605201"/>
    </source>
</evidence>
<dbReference type="InterPro" id="IPR038050">
    <property type="entry name" value="Neuro_actylchol_rec"/>
</dbReference>
<comment type="subcellular location">
    <subcellularLocation>
        <location evidence="1">Membrane</location>
        <topology evidence="1">Multi-pass membrane protein</topology>
    </subcellularLocation>
</comment>
<proteinExistence type="predicted"/>
<keyword evidence="2" id="KW-0472">Membrane</keyword>